<feature type="region of interest" description="Disordered" evidence="1">
    <location>
        <begin position="1"/>
        <end position="23"/>
    </location>
</feature>
<evidence type="ECO:0000256" key="1">
    <source>
        <dbReference type="SAM" id="MobiDB-lite"/>
    </source>
</evidence>
<dbReference type="Proteomes" id="UP000026961">
    <property type="component" value="Chromosome 1"/>
</dbReference>
<reference evidence="2" key="3">
    <citation type="submission" date="2018-05" db="EMBL/GenBank/DDBJ databases">
        <title>OgluRS3 (Oryza glumaepatula Reference Sequence Version 3).</title>
        <authorList>
            <person name="Zhang J."/>
            <person name="Kudrna D."/>
            <person name="Lee S."/>
            <person name="Talag J."/>
            <person name="Welchert J."/>
            <person name="Wing R.A."/>
        </authorList>
    </citation>
    <scope>NUCLEOTIDE SEQUENCE [LARGE SCALE GENOMIC DNA]</scope>
</reference>
<reference evidence="2" key="2">
    <citation type="submission" date="2015-04" db="UniProtKB">
        <authorList>
            <consortium name="EnsemblPlants"/>
        </authorList>
    </citation>
    <scope>IDENTIFICATION</scope>
</reference>
<dbReference type="EnsemblPlants" id="OGLUM01G24850.1">
    <property type="protein sequence ID" value="OGLUM01G24850.1"/>
    <property type="gene ID" value="OGLUM01G24850"/>
</dbReference>
<keyword evidence="3" id="KW-1185">Reference proteome</keyword>
<dbReference type="Gramene" id="OGLUM01G24850.1">
    <property type="protein sequence ID" value="OGLUM01G24850.1"/>
    <property type="gene ID" value="OGLUM01G24850"/>
</dbReference>
<dbReference type="HOGENOM" id="CLU_2296070_0_0_1"/>
<protein>
    <submittedName>
        <fullName evidence="2">Uncharacterized protein</fullName>
    </submittedName>
</protein>
<evidence type="ECO:0000313" key="3">
    <source>
        <dbReference type="Proteomes" id="UP000026961"/>
    </source>
</evidence>
<organism evidence="2">
    <name type="scientific">Oryza glumipatula</name>
    <dbReference type="NCBI Taxonomy" id="40148"/>
    <lineage>
        <taxon>Eukaryota</taxon>
        <taxon>Viridiplantae</taxon>
        <taxon>Streptophyta</taxon>
        <taxon>Embryophyta</taxon>
        <taxon>Tracheophyta</taxon>
        <taxon>Spermatophyta</taxon>
        <taxon>Magnoliopsida</taxon>
        <taxon>Liliopsida</taxon>
        <taxon>Poales</taxon>
        <taxon>Poaceae</taxon>
        <taxon>BOP clade</taxon>
        <taxon>Oryzoideae</taxon>
        <taxon>Oryzeae</taxon>
        <taxon>Oryzinae</taxon>
        <taxon>Oryza</taxon>
    </lineage>
</organism>
<evidence type="ECO:0000313" key="2">
    <source>
        <dbReference type="EnsemblPlants" id="OGLUM01G24850.1"/>
    </source>
</evidence>
<sequence length="101" mass="10539">MAEEGRGRVRYRGGSSGELAAEGGREGGAAVVSVGILRTVIAGDRLRAVVAGDRLHTVVAAVLRAVIARFGRRGKAWGPRVGPTIGEEILAGQREPPELEL</sequence>
<dbReference type="AlphaFoldDB" id="A0A0D9YB52"/>
<name>A0A0D9YB52_9ORYZ</name>
<proteinExistence type="predicted"/>
<accession>A0A0D9YB52</accession>
<reference evidence="2" key="1">
    <citation type="submission" date="2013-08" db="EMBL/GenBank/DDBJ databases">
        <title>Oryza genome evolution.</title>
        <authorList>
            <person name="Wing R.A."/>
            <person name="Panaud O."/>
            <person name="Oliveira A.C."/>
        </authorList>
    </citation>
    <scope>NUCLEOTIDE SEQUENCE</scope>
</reference>